<feature type="compositionally biased region" description="Polar residues" evidence="5">
    <location>
        <begin position="13"/>
        <end position="24"/>
    </location>
</feature>
<feature type="transmembrane region" description="Helical" evidence="6">
    <location>
        <begin position="218"/>
        <end position="236"/>
    </location>
</feature>
<dbReference type="GO" id="GO:0016020">
    <property type="term" value="C:membrane"/>
    <property type="evidence" value="ECO:0007669"/>
    <property type="project" value="UniProtKB-SubCell"/>
</dbReference>
<keyword evidence="4 6" id="KW-0472">Membrane</keyword>
<dbReference type="GO" id="GO:0015095">
    <property type="term" value="F:magnesium ion transmembrane transporter activity"/>
    <property type="evidence" value="ECO:0007669"/>
    <property type="project" value="InterPro"/>
</dbReference>
<dbReference type="GeneID" id="18261081"/>
<dbReference type="OrthoDB" id="165382at2759"/>
<dbReference type="SUPFAM" id="SSF103481">
    <property type="entry name" value="Multidrug resistance efflux transporter EmrE"/>
    <property type="match status" value="1"/>
</dbReference>
<dbReference type="KEGG" id="cthr:CTHT_0070430"/>
<dbReference type="RefSeq" id="XP_006697319.1">
    <property type="nucleotide sequence ID" value="XM_006697256.1"/>
</dbReference>
<feature type="region of interest" description="Disordered" evidence="5">
    <location>
        <begin position="70"/>
        <end position="104"/>
    </location>
</feature>
<evidence type="ECO:0000256" key="2">
    <source>
        <dbReference type="ARBA" id="ARBA00022692"/>
    </source>
</evidence>
<feature type="region of interest" description="Disordered" evidence="5">
    <location>
        <begin position="1"/>
        <end position="24"/>
    </location>
</feature>
<feature type="transmembrane region" description="Helical" evidence="6">
    <location>
        <begin position="381"/>
        <end position="399"/>
    </location>
</feature>
<feature type="transmembrane region" description="Helical" evidence="6">
    <location>
        <begin position="281"/>
        <end position="299"/>
    </location>
</feature>
<organism evidence="8">
    <name type="scientific">Chaetomium thermophilum (strain DSM 1495 / CBS 144.50 / IMI 039719)</name>
    <name type="common">Thermochaetoides thermophila</name>
    <dbReference type="NCBI Taxonomy" id="759272"/>
    <lineage>
        <taxon>Eukaryota</taxon>
        <taxon>Fungi</taxon>
        <taxon>Dikarya</taxon>
        <taxon>Ascomycota</taxon>
        <taxon>Pezizomycotina</taxon>
        <taxon>Sordariomycetes</taxon>
        <taxon>Sordariomycetidae</taxon>
        <taxon>Sordariales</taxon>
        <taxon>Chaetomiaceae</taxon>
        <taxon>Thermochaetoides</taxon>
    </lineage>
</organism>
<feature type="compositionally biased region" description="Basic and acidic residues" evidence="5">
    <location>
        <begin position="708"/>
        <end position="717"/>
    </location>
</feature>
<evidence type="ECO:0000313" key="8">
    <source>
        <dbReference type="Proteomes" id="UP000008066"/>
    </source>
</evidence>
<feature type="transmembrane region" description="Helical" evidence="6">
    <location>
        <begin position="29"/>
        <end position="51"/>
    </location>
</feature>
<keyword evidence="8" id="KW-1185">Reference proteome</keyword>
<dbReference type="PANTHER" id="PTHR12570">
    <property type="match status" value="1"/>
</dbReference>
<feature type="region of interest" description="Disordered" evidence="5">
    <location>
        <begin position="603"/>
        <end position="625"/>
    </location>
</feature>
<evidence type="ECO:0000256" key="6">
    <source>
        <dbReference type="SAM" id="Phobius"/>
    </source>
</evidence>
<name>G0SHL2_CHATD</name>
<feature type="transmembrane region" description="Helical" evidence="6">
    <location>
        <begin position="319"/>
        <end position="338"/>
    </location>
</feature>
<dbReference type="AlphaFoldDB" id="G0SHL2"/>
<dbReference type="PANTHER" id="PTHR12570:SF65">
    <property type="entry name" value="MAGNESIUM TRANSPORTER NIPA9-RELATED"/>
    <property type="match status" value="1"/>
</dbReference>
<protein>
    <recommendedName>
        <fullName evidence="9">DUF803 domain membrane protein</fullName>
    </recommendedName>
</protein>
<feature type="region of interest" description="Disordered" evidence="5">
    <location>
        <begin position="680"/>
        <end position="781"/>
    </location>
</feature>
<feature type="compositionally biased region" description="Polar residues" evidence="5">
    <location>
        <begin position="475"/>
        <end position="495"/>
    </location>
</feature>
<dbReference type="EMBL" id="GL988047">
    <property type="protein sequence ID" value="EGS17701.1"/>
    <property type="molecule type" value="Genomic_DNA"/>
</dbReference>
<feature type="compositionally biased region" description="Acidic residues" evidence="5">
    <location>
        <begin position="407"/>
        <end position="427"/>
    </location>
</feature>
<dbReference type="HOGENOM" id="CLU_012349_2_1_1"/>
<reference evidence="7 8" key="1">
    <citation type="journal article" date="2011" name="Cell">
        <title>Insight into structure and assembly of the nuclear pore complex by utilizing the genome of a eukaryotic thermophile.</title>
        <authorList>
            <person name="Amlacher S."/>
            <person name="Sarges P."/>
            <person name="Flemming D."/>
            <person name="van Noort V."/>
            <person name="Kunze R."/>
            <person name="Devos D.P."/>
            <person name="Arumugam M."/>
            <person name="Bork P."/>
            <person name="Hurt E."/>
        </authorList>
    </citation>
    <scope>NUCLEOTIDE SEQUENCE [LARGE SCALE GENOMIC DNA]</scope>
    <source>
        <strain evidence="8">DSM 1495 / CBS 144.50 / IMI 039719</strain>
    </source>
</reference>
<feature type="region of interest" description="Disordered" evidence="5">
    <location>
        <begin position="473"/>
        <end position="559"/>
    </location>
</feature>
<feature type="compositionally biased region" description="Gly residues" evidence="5">
    <location>
        <begin position="84"/>
        <end position="93"/>
    </location>
</feature>
<dbReference type="InterPro" id="IPR037185">
    <property type="entry name" value="EmrE-like"/>
</dbReference>
<evidence type="ECO:0008006" key="9">
    <source>
        <dbReference type="Google" id="ProtNLM"/>
    </source>
</evidence>
<dbReference type="OMA" id="CCAFIAT"/>
<dbReference type="Proteomes" id="UP000008066">
    <property type="component" value="Unassembled WGS sequence"/>
</dbReference>
<dbReference type="Pfam" id="PF05653">
    <property type="entry name" value="Mg_trans_NIPA"/>
    <property type="match status" value="1"/>
</dbReference>
<feature type="region of interest" description="Disordered" evidence="5">
    <location>
        <begin position="643"/>
        <end position="663"/>
    </location>
</feature>
<evidence type="ECO:0000313" key="7">
    <source>
        <dbReference type="EMBL" id="EGS17701.1"/>
    </source>
</evidence>
<feature type="transmembrane region" description="Helical" evidence="6">
    <location>
        <begin position="163"/>
        <end position="183"/>
    </location>
</feature>
<evidence type="ECO:0000256" key="1">
    <source>
        <dbReference type="ARBA" id="ARBA00004141"/>
    </source>
</evidence>
<feature type="transmembrane region" description="Helical" evidence="6">
    <location>
        <begin position="189"/>
        <end position="209"/>
    </location>
</feature>
<feature type="region of interest" description="Disordered" evidence="5">
    <location>
        <begin position="122"/>
        <end position="148"/>
    </location>
</feature>
<evidence type="ECO:0000256" key="5">
    <source>
        <dbReference type="SAM" id="MobiDB-lite"/>
    </source>
</evidence>
<keyword evidence="2 6" id="KW-0812">Transmembrane</keyword>
<evidence type="ECO:0000256" key="4">
    <source>
        <dbReference type="ARBA" id="ARBA00023136"/>
    </source>
</evidence>
<proteinExistence type="predicted"/>
<gene>
    <name evidence="7" type="ORF">CTHT_0070430</name>
</gene>
<feature type="compositionally biased region" description="Low complexity" evidence="5">
    <location>
        <begin position="510"/>
        <end position="530"/>
    </location>
</feature>
<accession>G0SHL2</accession>
<dbReference type="eggNOG" id="KOG2922">
    <property type="taxonomic scope" value="Eukaryota"/>
</dbReference>
<comment type="subcellular location">
    <subcellularLocation>
        <location evidence="1">Membrane</location>
        <topology evidence="1">Multi-pass membrane protein</topology>
    </subcellularLocation>
</comment>
<dbReference type="InterPro" id="IPR008521">
    <property type="entry name" value="Mg_trans_NIPA"/>
</dbReference>
<feature type="compositionally biased region" description="Pro residues" evidence="5">
    <location>
        <begin position="432"/>
        <end position="445"/>
    </location>
</feature>
<evidence type="ECO:0000256" key="3">
    <source>
        <dbReference type="ARBA" id="ARBA00022989"/>
    </source>
</evidence>
<feature type="region of interest" description="Disordered" evidence="5">
    <location>
        <begin position="404"/>
        <end position="461"/>
    </location>
</feature>
<feature type="transmembrane region" description="Helical" evidence="6">
    <location>
        <begin position="350"/>
        <end position="369"/>
    </location>
</feature>
<sequence length="781" mass="83623">MGPIPPVERAWPWQSNPDNGDSPDELQNWSSLIGIIIAICGNVLISLALNVQRYAHIRLHRKRLEIRERARQARKAAKKTNGTGVYGAGGQTQGQGASNGHTATANSSSIIPIIIPPKDDDRFPSETDPLTQSFQSDSSSSSNAPSDDITNTKVASTYLKDPYWWLGQALITVGELGNFLAYGFAPASIVSPLGVVAIVSNCVIAPLFFNEIFRAQDFWGVLISVAGAVTVVLSAQTEETKLGPREVWEAITTVEFEVYTAVCCAFIATLMWLSPRYGSRTILIDLGLVGLFGGYTALATKGVSSMLSSNFVAAFTTPITYVLAFVLLSTALMQVRYLNKALQRFDSTQVIPTQFVLFTISVIIGSAVLYRDFERTTANQALTFVGGCLFTFFGVFLITTGRPRQDVEEEGEDEVEEVEEVEREEETVGLAPAPPVYPQTPPSPPRRTSTRSTRARRSSSRASYSSIVSALWKPSDSSSGLFTPRSQWQKPQSLTAEPASEAVPLLGNLSEEPPTTTPSTEPRQRPTTPSHRGSLTLAAPSTPARTPRTGPATRPSTSYGAYACQHHYHHHPHPHPVYSPSPFSSTLSAVVADTLLAHTQSASYGRPQYGSDDIEARTGSASGAEAQSPLAFPTLAGRVRFLGGGGRSARGSSTNRDGITGGMGRVRSLSITLGLAGLFGGGSQPQQSRRGGVASEPLPGRVAVPEVRVTESENEDRTVDEDGEREDLPPYAAESRSGSPYGTRNGEEGESFQAADSSGERGDGDGDGDGDVLTRAHTTAH</sequence>
<feature type="compositionally biased region" description="Low complexity" evidence="5">
    <location>
        <begin position="133"/>
        <end position="148"/>
    </location>
</feature>
<keyword evidence="3 6" id="KW-1133">Transmembrane helix</keyword>
<feature type="compositionally biased region" description="Low complexity" evidence="5">
    <location>
        <begin position="538"/>
        <end position="558"/>
    </location>
</feature>